<comment type="caution">
    <text evidence="2">The sequence shown here is derived from an EMBL/GenBank/DDBJ whole genome shotgun (WGS) entry which is preliminary data.</text>
</comment>
<sequence length="354" mass="37922">MRLRGAPQYASIADAVAAGARWHRATERAAVAPPDVRVFGDLPLPLSTFFAPEMPERGVLELDGATIVGSGGWVLDRRGRVHPELTWFGSDVHLIAEAEAPPPRDRRAPRIRGTALVLMSTWGEHFGHFIPDALGRLAVARAAGLDLASVDAVVVPAHRSPEGERTLARLGLADDRLVRLERGQQLRVDRALAPTLPGLRRQYLPMVPHLLRAALGDPPRGGRRLLVVRDGYGREPIEWEQIEALADARGFERYDPMTSDDQAADFAAAAAVVGVSGSALTGIASCAPGTRVLEIFSDAHLYGYYCTLAVAGGLEYGAIIGRSGEQAREMGPNNAAFSLDLTAVAEALDWVIAG</sequence>
<protein>
    <submittedName>
        <fullName evidence="2">Capsular polysaccharide biosynthesis protein</fullName>
    </submittedName>
</protein>
<reference evidence="2 3" key="1">
    <citation type="submission" date="2020-08" db="EMBL/GenBank/DDBJ databases">
        <title>Sequencing the genomes of 1000 actinobacteria strains.</title>
        <authorList>
            <person name="Klenk H.-P."/>
        </authorList>
    </citation>
    <scope>NUCLEOTIDE SEQUENCE [LARGE SCALE GENOMIC DNA]</scope>
    <source>
        <strain evidence="2 3">DSM 23889</strain>
    </source>
</reference>
<dbReference type="GO" id="GO:0016757">
    <property type="term" value="F:glycosyltransferase activity"/>
    <property type="evidence" value="ECO:0007669"/>
    <property type="project" value="InterPro"/>
</dbReference>
<dbReference type="AlphaFoldDB" id="A0A840X6L5"/>
<dbReference type="Proteomes" id="UP000552883">
    <property type="component" value="Unassembled WGS sequence"/>
</dbReference>
<evidence type="ECO:0000313" key="2">
    <source>
        <dbReference type="EMBL" id="MBB5618183.1"/>
    </source>
</evidence>
<dbReference type="OrthoDB" id="288504at2"/>
<dbReference type="Pfam" id="PF04577">
    <property type="entry name" value="Glyco_transf_61"/>
    <property type="match status" value="1"/>
</dbReference>
<name>A0A840X6L5_9MICO</name>
<proteinExistence type="predicted"/>
<dbReference type="InterPro" id="IPR049625">
    <property type="entry name" value="Glyco_transf_61_cat"/>
</dbReference>
<keyword evidence="3" id="KW-1185">Reference proteome</keyword>
<gene>
    <name evidence="2" type="ORF">BJ959_001679</name>
</gene>
<dbReference type="EMBL" id="JACHBS010000001">
    <property type="protein sequence ID" value="MBB5618183.1"/>
    <property type="molecule type" value="Genomic_DNA"/>
</dbReference>
<feature type="domain" description="Glycosyltransferase 61 catalytic" evidence="1">
    <location>
        <begin position="126"/>
        <end position="293"/>
    </location>
</feature>
<evidence type="ECO:0000313" key="3">
    <source>
        <dbReference type="Proteomes" id="UP000552883"/>
    </source>
</evidence>
<organism evidence="2 3">
    <name type="scientific">Microcella frigidaquae</name>
    <dbReference type="NCBI Taxonomy" id="424758"/>
    <lineage>
        <taxon>Bacteria</taxon>
        <taxon>Bacillati</taxon>
        <taxon>Actinomycetota</taxon>
        <taxon>Actinomycetes</taxon>
        <taxon>Micrococcales</taxon>
        <taxon>Microbacteriaceae</taxon>
        <taxon>Microcella</taxon>
    </lineage>
</organism>
<evidence type="ECO:0000259" key="1">
    <source>
        <dbReference type="Pfam" id="PF04577"/>
    </source>
</evidence>
<dbReference type="RefSeq" id="WP_153982071.1">
    <property type="nucleotide sequence ID" value="NZ_BAAANZ010000004.1"/>
</dbReference>
<accession>A0A840X6L5</accession>